<proteinExistence type="predicted"/>
<reference evidence="1 2" key="1">
    <citation type="submission" date="2014-03" db="EMBL/GenBank/DDBJ databases">
        <title>Draft genome of the hookworm Oesophagostomum dentatum.</title>
        <authorList>
            <person name="Mitreva M."/>
        </authorList>
    </citation>
    <scope>NUCLEOTIDE SEQUENCE [LARGE SCALE GENOMIC DNA]</scope>
    <source>
        <strain evidence="1 2">OD-Hann</strain>
    </source>
</reference>
<organism evidence="1 2">
    <name type="scientific">Oesophagostomum dentatum</name>
    <name type="common">Nodular worm</name>
    <dbReference type="NCBI Taxonomy" id="61180"/>
    <lineage>
        <taxon>Eukaryota</taxon>
        <taxon>Metazoa</taxon>
        <taxon>Ecdysozoa</taxon>
        <taxon>Nematoda</taxon>
        <taxon>Chromadorea</taxon>
        <taxon>Rhabditida</taxon>
        <taxon>Rhabditina</taxon>
        <taxon>Rhabditomorpha</taxon>
        <taxon>Strongyloidea</taxon>
        <taxon>Strongylidae</taxon>
        <taxon>Oesophagostomum</taxon>
    </lineage>
</organism>
<dbReference type="Proteomes" id="UP000053660">
    <property type="component" value="Unassembled WGS sequence"/>
</dbReference>
<gene>
    <name evidence="1" type="ORF">OESDEN_23018</name>
</gene>
<dbReference type="OrthoDB" id="10373581at2759"/>
<dbReference type="AlphaFoldDB" id="A0A0B1S1I4"/>
<name>A0A0B1S1I4_OESDE</name>
<keyword evidence="2" id="KW-1185">Reference proteome</keyword>
<evidence type="ECO:0000313" key="1">
    <source>
        <dbReference type="EMBL" id="KHJ77362.1"/>
    </source>
</evidence>
<accession>A0A0B1S1I4</accession>
<evidence type="ECO:0000313" key="2">
    <source>
        <dbReference type="Proteomes" id="UP000053660"/>
    </source>
</evidence>
<sequence length="67" mass="7530">MFMPNLEGIHGKYSKIPNILKDKKCAAFEKLQEDRFQQEAQAYKKQTGGGNFLSGLGGFPEHCPRLS</sequence>
<dbReference type="EMBL" id="KN610838">
    <property type="protein sequence ID" value="KHJ77362.1"/>
    <property type="molecule type" value="Genomic_DNA"/>
</dbReference>
<feature type="non-terminal residue" evidence="1">
    <location>
        <position position="67"/>
    </location>
</feature>
<protein>
    <submittedName>
        <fullName evidence="1">Uncharacterized protein</fullName>
    </submittedName>
</protein>